<dbReference type="SUPFAM" id="SSF144232">
    <property type="entry name" value="HIT/MYND zinc finger-like"/>
    <property type="match status" value="1"/>
</dbReference>
<keyword evidence="3" id="KW-0862">Zinc</keyword>
<reference evidence="6 7" key="1">
    <citation type="journal article" date="2019" name="New Phytol.">
        <title>Comparative genomics reveals unique wood-decay strategies and fruiting body development in the Schizophyllaceae.</title>
        <authorList>
            <person name="Almasi E."/>
            <person name="Sahu N."/>
            <person name="Krizsan K."/>
            <person name="Balint B."/>
            <person name="Kovacs G.M."/>
            <person name="Kiss B."/>
            <person name="Cseklye J."/>
            <person name="Drula E."/>
            <person name="Henrissat B."/>
            <person name="Nagy I."/>
            <person name="Chovatia M."/>
            <person name="Adam C."/>
            <person name="LaButti K."/>
            <person name="Lipzen A."/>
            <person name="Riley R."/>
            <person name="Grigoriev I.V."/>
            <person name="Nagy L.G."/>
        </authorList>
    </citation>
    <scope>NUCLEOTIDE SEQUENCE [LARGE SCALE GENOMIC DNA]</scope>
    <source>
        <strain evidence="6 7">NL-1724</strain>
    </source>
</reference>
<name>A0A550BVF2_9AGAR</name>
<dbReference type="AlphaFoldDB" id="A0A550BVF2"/>
<evidence type="ECO:0000256" key="3">
    <source>
        <dbReference type="ARBA" id="ARBA00022833"/>
    </source>
</evidence>
<evidence type="ECO:0000256" key="4">
    <source>
        <dbReference type="PROSITE-ProRule" id="PRU00134"/>
    </source>
</evidence>
<evidence type="ECO:0000256" key="1">
    <source>
        <dbReference type="ARBA" id="ARBA00022723"/>
    </source>
</evidence>
<comment type="caution">
    <text evidence="6">The sequence shown here is derived from an EMBL/GenBank/DDBJ whole genome shotgun (WGS) entry which is preliminary data.</text>
</comment>
<dbReference type="Proteomes" id="UP000320762">
    <property type="component" value="Unassembled WGS sequence"/>
</dbReference>
<proteinExistence type="predicted"/>
<accession>A0A550BVF2</accession>
<dbReference type="Gene3D" id="6.10.140.2220">
    <property type="match status" value="1"/>
</dbReference>
<dbReference type="GO" id="GO:0008270">
    <property type="term" value="F:zinc ion binding"/>
    <property type="evidence" value="ECO:0007669"/>
    <property type="project" value="UniProtKB-KW"/>
</dbReference>
<dbReference type="Pfam" id="PF01753">
    <property type="entry name" value="zf-MYND"/>
    <property type="match status" value="1"/>
</dbReference>
<keyword evidence="7" id="KW-1185">Reference proteome</keyword>
<keyword evidence="1" id="KW-0479">Metal-binding</keyword>
<sequence>MPKTRDLTLELRDLIERVIRLSPTGSGALPPTSAKSKLVAQIETIVKNPSLFTELLAVYTDYTQEQDTCREIDISPALRSLETLGTLCILAITALRSEVKLTGRVCELLRRIWHPLVEWLDILHPGHELVPVGSHVMRSLIPLYSFIFQQKASLVAALEDAPYQLVPQFAGLCEMVKGALMDSNAQLDVLAVEYGLRAVNFNVPRFCRLALGGVNCALDHWRVSHAQDLAMHQLELLYDLVVRQPGVFRMHSRSFVRNLSRIARALDALPDGRDPAIGACVILLGMAMGDESGEVAAWVVREPVMPLMLEIDGEEDEPEVGSLRWALSDGLSGIARKTVFYSVVRALCRHQLRPEHWLRFGKGPTREVIGEVMYRRVNLFRKEYRKTDCANAQCPRKGTPVHSRHCACFYIRYCSRTCQRTDWAQHRHDCLSYLRWEADGLEDIRAAGFSRKELNFISNLSRYYVDQHVVRILEDIDRIAGHSQTPPLILLTVDLVSMPPTHMVKLRKPSPIFGPSAGDIIVYVSVMTPNGNGPLRAAILDYSREELDSFAEGRVEEDSGVVVDGRRDPASEVVPLIIEDVD</sequence>
<organism evidence="6 7">
    <name type="scientific">Schizophyllum amplum</name>
    <dbReference type="NCBI Taxonomy" id="97359"/>
    <lineage>
        <taxon>Eukaryota</taxon>
        <taxon>Fungi</taxon>
        <taxon>Dikarya</taxon>
        <taxon>Basidiomycota</taxon>
        <taxon>Agaricomycotina</taxon>
        <taxon>Agaricomycetes</taxon>
        <taxon>Agaricomycetidae</taxon>
        <taxon>Agaricales</taxon>
        <taxon>Schizophyllaceae</taxon>
        <taxon>Schizophyllum</taxon>
    </lineage>
</organism>
<evidence type="ECO:0000256" key="2">
    <source>
        <dbReference type="ARBA" id="ARBA00022771"/>
    </source>
</evidence>
<dbReference type="OrthoDB" id="549788at2759"/>
<gene>
    <name evidence="6" type="ORF">BD626DRAFT_519396</name>
</gene>
<dbReference type="EMBL" id="VDMD01000068">
    <property type="protein sequence ID" value="TRM56496.1"/>
    <property type="molecule type" value="Genomic_DNA"/>
</dbReference>
<evidence type="ECO:0000313" key="7">
    <source>
        <dbReference type="Proteomes" id="UP000320762"/>
    </source>
</evidence>
<evidence type="ECO:0000313" key="6">
    <source>
        <dbReference type="EMBL" id="TRM56496.1"/>
    </source>
</evidence>
<protein>
    <recommendedName>
        <fullName evidence="5">MYND-type domain-containing protein</fullName>
    </recommendedName>
</protein>
<feature type="domain" description="MYND-type" evidence="5">
    <location>
        <begin position="391"/>
        <end position="430"/>
    </location>
</feature>
<dbReference type="PROSITE" id="PS50865">
    <property type="entry name" value="ZF_MYND_2"/>
    <property type="match status" value="1"/>
</dbReference>
<keyword evidence="2 4" id="KW-0863">Zinc-finger</keyword>
<dbReference type="InterPro" id="IPR002893">
    <property type="entry name" value="Znf_MYND"/>
</dbReference>
<evidence type="ECO:0000259" key="5">
    <source>
        <dbReference type="PROSITE" id="PS50865"/>
    </source>
</evidence>